<feature type="compositionally biased region" description="Basic and acidic residues" evidence="6">
    <location>
        <begin position="157"/>
        <end position="170"/>
    </location>
</feature>
<dbReference type="PANTHER" id="PTHR31872:SF5">
    <property type="entry name" value="TRANSMEMBRANE PROTEIN 179"/>
    <property type="match status" value="1"/>
</dbReference>
<comment type="similarity">
    <text evidence="5">Belongs to the TMEM179 family.</text>
</comment>
<organism evidence="8 9">
    <name type="scientific">Silurus asotus</name>
    <name type="common">Amur catfish</name>
    <name type="synonym">Parasilurus asotus</name>
    <dbReference type="NCBI Taxonomy" id="30991"/>
    <lineage>
        <taxon>Eukaryota</taxon>
        <taxon>Metazoa</taxon>
        <taxon>Chordata</taxon>
        <taxon>Craniata</taxon>
        <taxon>Vertebrata</taxon>
        <taxon>Euteleostomi</taxon>
        <taxon>Actinopterygii</taxon>
        <taxon>Neopterygii</taxon>
        <taxon>Teleostei</taxon>
        <taxon>Ostariophysi</taxon>
        <taxon>Siluriformes</taxon>
        <taxon>Siluridae</taxon>
        <taxon>Silurus</taxon>
    </lineage>
</organism>
<evidence type="ECO:0000256" key="7">
    <source>
        <dbReference type="SAM" id="Phobius"/>
    </source>
</evidence>
<dbReference type="InterPro" id="IPR029673">
    <property type="entry name" value="TMEM179"/>
</dbReference>
<evidence type="ECO:0000256" key="4">
    <source>
        <dbReference type="ARBA" id="ARBA00023136"/>
    </source>
</evidence>
<name>A0AAD5FI43_SILAS</name>
<dbReference type="EMBL" id="MU551716">
    <property type="protein sequence ID" value="KAI5616678.1"/>
    <property type="molecule type" value="Genomic_DNA"/>
</dbReference>
<comment type="caution">
    <text evidence="8">The sequence shown here is derived from an EMBL/GenBank/DDBJ whole genome shotgun (WGS) entry which is preliminary data.</text>
</comment>
<evidence type="ECO:0000256" key="3">
    <source>
        <dbReference type="ARBA" id="ARBA00022989"/>
    </source>
</evidence>
<keyword evidence="9" id="KW-1185">Reference proteome</keyword>
<gene>
    <name evidence="8" type="ORF">C0J50_23607</name>
</gene>
<dbReference type="Proteomes" id="UP001205998">
    <property type="component" value="Unassembled WGS sequence"/>
</dbReference>
<keyword evidence="2 7" id="KW-0812">Transmembrane</keyword>
<comment type="subcellular location">
    <subcellularLocation>
        <location evidence="1">Membrane</location>
        <topology evidence="1">Multi-pass membrane protein</topology>
    </subcellularLocation>
</comment>
<feature type="transmembrane region" description="Helical" evidence="7">
    <location>
        <begin position="663"/>
        <end position="685"/>
    </location>
</feature>
<evidence type="ECO:0000256" key="2">
    <source>
        <dbReference type="ARBA" id="ARBA00022692"/>
    </source>
</evidence>
<feature type="region of interest" description="Disordered" evidence="6">
    <location>
        <begin position="146"/>
        <end position="182"/>
    </location>
</feature>
<accession>A0AAD5FI43</accession>
<reference evidence="8" key="1">
    <citation type="submission" date="2018-07" db="EMBL/GenBank/DDBJ databases">
        <title>Comparative genomics of catfishes provides insights into carnivory and benthic adaptation.</title>
        <authorList>
            <person name="Zhang Y."/>
            <person name="Wang D."/>
            <person name="Peng Z."/>
            <person name="Zheng S."/>
            <person name="Shao F."/>
            <person name="Tao W."/>
        </authorList>
    </citation>
    <scope>NUCLEOTIDE SEQUENCE</scope>
    <source>
        <strain evidence="8">Chongqing</strain>
    </source>
</reference>
<feature type="transmembrane region" description="Helical" evidence="7">
    <location>
        <begin position="599"/>
        <end position="627"/>
    </location>
</feature>
<dbReference type="InterPro" id="IPR059010">
    <property type="entry name" value="TMEM179-179B"/>
</dbReference>
<evidence type="ECO:0000256" key="5">
    <source>
        <dbReference type="ARBA" id="ARBA00093776"/>
    </source>
</evidence>
<protein>
    <submittedName>
        <fullName evidence="8">Transmembrane protein 179</fullName>
    </submittedName>
</protein>
<dbReference type="AlphaFoldDB" id="A0AAD5FI43"/>
<dbReference type="Pfam" id="PF26158">
    <property type="entry name" value="Claudin_TMEM179-179B"/>
    <property type="match status" value="1"/>
</dbReference>
<keyword evidence="3 7" id="KW-1133">Transmembrane helix</keyword>
<evidence type="ECO:0000256" key="1">
    <source>
        <dbReference type="ARBA" id="ARBA00004141"/>
    </source>
</evidence>
<evidence type="ECO:0000313" key="9">
    <source>
        <dbReference type="Proteomes" id="UP001205998"/>
    </source>
</evidence>
<sequence length="726" mass="81791">MWYSYTKYCEKDILHLGLSERQNSRKTDSINQRDLGDKVAENKVVVKGCAPIPLSALLYQCLFNGSLTPGDFLRLFREAVTELNSSEKLTRMMVVWPKHFGRTEENRIVSQSPETYCELPISSNPELQKEEPELLQYDRMEVHISPAVPSSGSTSPDRMDSAPHAEGEQEKTDDEDSDLLSNNRMSCKDASQCSFIITITRDFLKTALIKNCRERIDELAMSENGIEQSLACAGNLVDPNESHIMKVTQIESSSKDKQTMLHSTAMTPVNGDNYLIPDYEEPLNDMVQETHSESVRAEDENEQFNVLYSKSDNCQNTICEETFGSNSFLNLNPLKRALPYSPIEKSFRSSCYNSQDAMDQPEILTSCAITETMPDLLEELSEQNLTLEDEEPNIPSVLSSVKNSILVTDLNPVRHASRPHQLQISLGAPVLPLSHAEKTKDKATSESKNARLKEVVCFRTTSERMGDCKLGSWWKQALDTRRASTGLLPAFEQLPAVTKEVELRMRSGDAQLLEREPVVPLSENAEDFGGKCLLFTRGMWQNENITVSKQRFIVEEWGPQSSCSFITFAGVASLVLAAVQAWRLLFLMCKGHEDSIFNAFVNLLISLFVVCAVFLSSTIVTVGFNLWCDAITEEGSMPSSCEDLQDTDLELGLDNSAFYDQFAIAQFGLWAAWLTWLGITFMAFLKVYHNYRQEDLLDSLIHEKEFLLGRSSRRCSDILDKKSPMI</sequence>
<evidence type="ECO:0000256" key="6">
    <source>
        <dbReference type="SAM" id="MobiDB-lite"/>
    </source>
</evidence>
<proteinExistence type="inferred from homology"/>
<feature type="transmembrane region" description="Helical" evidence="7">
    <location>
        <begin position="565"/>
        <end position="587"/>
    </location>
</feature>
<keyword evidence="4 7" id="KW-0472">Membrane</keyword>
<dbReference type="PANTHER" id="PTHR31872">
    <property type="entry name" value="TRANSMEMBRANE PROTEIN 179"/>
    <property type="match status" value="1"/>
</dbReference>
<evidence type="ECO:0000313" key="8">
    <source>
        <dbReference type="EMBL" id="KAI5616678.1"/>
    </source>
</evidence>